<dbReference type="RefSeq" id="WP_354152790.1">
    <property type="nucleotide sequence ID" value="NZ_JBEPMN010000017.1"/>
</dbReference>
<dbReference type="Proteomes" id="UP001549143">
    <property type="component" value="Unassembled WGS sequence"/>
</dbReference>
<name>A0ABV2KPE6_9HYPH</name>
<proteinExistence type="predicted"/>
<organism evidence="1 2">
    <name type="scientific">Aquamicrobium ahrensii</name>
    <dbReference type="NCBI Taxonomy" id="469551"/>
    <lineage>
        <taxon>Bacteria</taxon>
        <taxon>Pseudomonadati</taxon>
        <taxon>Pseudomonadota</taxon>
        <taxon>Alphaproteobacteria</taxon>
        <taxon>Hyphomicrobiales</taxon>
        <taxon>Phyllobacteriaceae</taxon>
        <taxon>Aquamicrobium</taxon>
    </lineage>
</organism>
<reference evidence="1 2" key="1">
    <citation type="submission" date="2024-06" db="EMBL/GenBank/DDBJ databases">
        <title>Genomic Encyclopedia of Type Strains, Phase IV (KMG-IV): sequencing the most valuable type-strain genomes for metagenomic binning, comparative biology and taxonomic classification.</title>
        <authorList>
            <person name="Goeker M."/>
        </authorList>
    </citation>
    <scope>NUCLEOTIDE SEQUENCE [LARGE SCALE GENOMIC DNA]</scope>
    <source>
        <strain evidence="1 2">DSM 19730</strain>
    </source>
</reference>
<sequence>MQLTYTQIRTLAELQGLRLPDEDLESIEIRLATWLSAMAEIEAELGPLINAAEPIPPVYPREEF</sequence>
<evidence type="ECO:0000313" key="1">
    <source>
        <dbReference type="EMBL" id="MET3662953.1"/>
    </source>
</evidence>
<protein>
    <recommendedName>
        <fullName evidence="3">DUF4089 domain-containing protein</fullName>
    </recommendedName>
</protein>
<accession>A0ABV2KPE6</accession>
<evidence type="ECO:0008006" key="3">
    <source>
        <dbReference type="Google" id="ProtNLM"/>
    </source>
</evidence>
<evidence type="ECO:0000313" key="2">
    <source>
        <dbReference type="Proteomes" id="UP001549143"/>
    </source>
</evidence>
<dbReference type="EMBL" id="JBEPMN010000017">
    <property type="protein sequence ID" value="MET3662953.1"/>
    <property type="molecule type" value="Genomic_DNA"/>
</dbReference>
<comment type="caution">
    <text evidence="1">The sequence shown here is derived from an EMBL/GenBank/DDBJ whole genome shotgun (WGS) entry which is preliminary data.</text>
</comment>
<gene>
    <name evidence="1" type="ORF">ABID44_003306</name>
</gene>
<keyword evidence="2" id="KW-1185">Reference proteome</keyword>